<dbReference type="Proteomes" id="UP000002866">
    <property type="component" value="Chromosome 1"/>
</dbReference>
<evidence type="ECO:0000256" key="1">
    <source>
        <dbReference type="ARBA" id="ARBA00022741"/>
    </source>
</evidence>
<feature type="region of interest" description="Disordered" evidence="3">
    <location>
        <begin position="48"/>
        <end position="91"/>
    </location>
</feature>
<proteinExistence type="predicted"/>
<dbReference type="RefSeq" id="XP_004178101.1">
    <property type="nucleotide sequence ID" value="XM_004178053.1"/>
</dbReference>
<dbReference type="STRING" id="1071380.I2GWT0"/>
<dbReference type="GO" id="GO:0006110">
    <property type="term" value="P:regulation of glycolytic process"/>
    <property type="evidence" value="ECO:0007669"/>
    <property type="project" value="EnsemblFungi"/>
</dbReference>
<dbReference type="KEGG" id="tbl:TBLA_0A07930"/>
<evidence type="ECO:0000256" key="3">
    <source>
        <dbReference type="SAM" id="MobiDB-lite"/>
    </source>
</evidence>
<name>I2GWT0_HENB6</name>
<dbReference type="HOGENOM" id="CLU_041936_1_0_1"/>
<evidence type="ECO:0000313" key="5">
    <source>
        <dbReference type="EMBL" id="CCH58582.1"/>
    </source>
</evidence>
<dbReference type="InParanoid" id="I2GWT0"/>
<keyword evidence="2" id="KW-0067">ATP-binding</keyword>
<evidence type="ECO:0000259" key="4">
    <source>
        <dbReference type="Pfam" id="PF01591"/>
    </source>
</evidence>
<keyword evidence="1" id="KW-0547">Nucleotide-binding</keyword>
<dbReference type="SUPFAM" id="SSF52540">
    <property type="entry name" value="P-loop containing nucleoside triphosphate hydrolases"/>
    <property type="match status" value="1"/>
</dbReference>
<gene>
    <name evidence="5" type="primary">TBLA0A07930</name>
    <name evidence="5" type="ORF">TBLA_0A07930</name>
</gene>
<dbReference type="InterPro" id="IPR027417">
    <property type="entry name" value="P-loop_NTPase"/>
</dbReference>
<dbReference type="Gene3D" id="3.40.50.300">
    <property type="entry name" value="P-loop containing nucleotide triphosphate hydrolases"/>
    <property type="match status" value="1"/>
</dbReference>
<feature type="compositionally biased region" description="Low complexity" evidence="3">
    <location>
        <begin position="51"/>
        <end position="91"/>
    </location>
</feature>
<sequence length="433" mass="49587">MMRSFSINSSDSELYSMPNDSLSSCSSSAFIKGLPQTNTSSTHLMTSIGLTTSNNSSSNSPMTPSSPNLSSTDLSSNMSINNSTNTNPSSSIKKNNFYVNQQRKAKFVVILMGLPATGKSTIASQLIEYLKSSSFYANTSLEPPFNCSSPFDTSKLRYEIYNAGNVRRNLSHNTLYELKNKSFENNNNHSNYSDVFDPKNSLQKENFARITLHNLLDDIDADKVDFAIFDATNSTTKRRHYVLRQLSSYNLNPYSNFIISPIVLEIKCNHPNFIKFNIHNKSFNKDYFDKPYNFSVTDFSKRLKTYRSQYSPFKQIEFDSYIEATTNVRSLYTPPDEFLNVYHGCAYFSIVNLGIENSSDFNLKHFYKDCPNEPKFIVNLISSFTKNYNHLFGKHYFNIVNEFFNTNINMEKQEKLSVLDKIINKDYLHSILT</sequence>
<dbReference type="EMBL" id="HE806316">
    <property type="protein sequence ID" value="CCH58582.1"/>
    <property type="molecule type" value="Genomic_DNA"/>
</dbReference>
<dbReference type="InterPro" id="IPR003094">
    <property type="entry name" value="6Pfruct_kin"/>
</dbReference>
<dbReference type="OMA" id="SSHLIQC"/>
<dbReference type="eggNOG" id="KOG0234">
    <property type="taxonomic scope" value="Eukaryota"/>
</dbReference>
<dbReference type="GO" id="GO:0006003">
    <property type="term" value="P:fructose 2,6-bisphosphate metabolic process"/>
    <property type="evidence" value="ECO:0007669"/>
    <property type="project" value="EnsemblFungi"/>
</dbReference>
<dbReference type="GO" id="GO:0004331">
    <property type="term" value="F:fructose-2,6-bisphosphate 2-phosphatase activity"/>
    <property type="evidence" value="ECO:0007669"/>
    <property type="project" value="TreeGrafter"/>
</dbReference>
<reference evidence="5 6" key="1">
    <citation type="journal article" date="2011" name="Proc. Natl. Acad. Sci. U.S.A.">
        <title>Evolutionary erosion of yeast sex chromosomes by mating-type switching accidents.</title>
        <authorList>
            <person name="Gordon J.L."/>
            <person name="Armisen D."/>
            <person name="Proux-Wera E."/>
            <person name="Oheigeartaigh S.S."/>
            <person name="Byrne K.P."/>
            <person name="Wolfe K.H."/>
        </authorList>
    </citation>
    <scope>NUCLEOTIDE SEQUENCE [LARGE SCALE GENOMIC DNA]</scope>
    <source>
        <strain evidence="6">ATCC 34711 / CBS 6284 / DSM 70876 / NBRC 10599 / NRRL Y-10934 / UCD 77-7</strain>
    </source>
</reference>
<dbReference type="PANTHER" id="PTHR10606">
    <property type="entry name" value="6-PHOSPHOFRUCTO-2-KINASE/FRUCTOSE-2,6-BISPHOSPHATASE"/>
    <property type="match status" value="1"/>
</dbReference>
<dbReference type="InterPro" id="IPR013079">
    <property type="entry name" value="6Phosfructo_kin"/>
</dbReference>
<dbReference type="FunCoup" id="I2GWT0">
    <property type="interactions" value="95"/>
</dbReference>
<accession>I2GWT0</accession>
<dbReference type="PANTHER" id="PTHR10606:SF1">
    <property type="entry name" value="6-PHOSPHOFRUCTO-2-KINASE 2"/>
    <property type="match status" value="1"/>
</dbReference>
<evidence type="ECO:0000313" key="6">
    <source>
        <dbReference type="Proteomes" id="UP000002866"/>
    </source>
</evidence>
<dbReference type="Pfam" id="PF01591">
    <property type="entry name" value="6PF2K"/>
    <property type="match status" value="1"/>
</dbReference>
<dbReference type="GO" id="GO:0005524">
    <property type="term" value="F:ATP binding"/>
    <property type="evidence" value="ECO:0007669"/>
    <property type="project" value="UniProtKB-KW"/>
</dbReference>
<organism evidence="5 6">
    <name type="scientific">Henningerozyma blattae (strain ATCC 34711 / CBS 6284 / DSM 70876 / NBRC 10599 / NRRL Y-10934 / UCD 77-7)</name>
    <name type="common">Yeast</name>
    <name type="synonym">Tetrapisispora blattae</name>
    <dbReference type="NCBI Taxonomy" id="1071380"/>
    <lineage>
        <taxon>Eukaryota</taxon>
        <taxon>Fungi</taxon>
        <taxon>Dikarya</taxon>
        <taxon>Ascomycota</taxon>
        <taxon>Saccharomycotina</taxon>
        <taxon>Saccharomycetes</taxon>
        <taxon>Saccharomycetales</taxon>
        <taxon>Saccharomycetaceae</taxon>
        <taxon>Henningerozyma</taxon>
    </lineage>
</organism>
<evidence type="ECO:0000256" key="2">
    <source>
        <dbReference type="ARBA" id="ARBA00022840"/>
    </source>
</evidence>
<keyword evidence="6" id="KW-1185">Reference proteome</keyword>
<dbReference type="GO" id="GO:0005829">
    <property type="term" value="C:cytosol"/>
    <property type="evidence" value="ECO:0007669"/>
    <property type="project" value="TreeGrafter"/>
</dbReference>
<dbReference type="GeneID" id="14493129"/>
<dbReference type="GO" id="GO:0003873">
    <property type="term" value="F:6-phosphofructo-2-kinase activity"/>
    <property type="evidence" value="ECO:0007669"/>
    <property type="project" value="InterPro"/>
</dbReference>
<feature type="domain" description="6-phosphofructo-2-kinase" evidence="4">
    <location>
        <begin position="98"/>
        <end position="323"/>
    </location>
</feature>
<dbReference type="GO" id="GO:0006000">
    <property type="term" value="P:fructose metabolic process"/>
    <property type="evidence" value="ECO:0007669"/>
    <property type="project" value="InterPro"/>
</dbReference>
<protein>
    <recommendedName>
        <fullName evidence="4">6-phosphofructo-2-kinase domain-containing protein</fullName>
    </recommendedName>
</protein>
<dbReference type="AlphaFoldDB" id="I2GWT0"/>
<dbReference type="OrthoDB" id="267323at2759"/>